<evidence type="ECO:0000313" key="5">
    <source>
        <dbReference type="EMBL" id="SKC36827.1"/>
    </source>
</evidence>
<dbReference type="STRING" id="123320.SAMN06309945_0245"/>
<dbReference type="InterPro" id="IPR028082">
    <property type="entry name" value="Peripla_BP_I"/>
</dbReference>
<dbReference type="AlphaFoldDB" id="A0A1T5ICG8"/>
<dbReference type="InterPro" id="IPR046335">
    <property type="entry name" value="LacI/GalR-like_sensor"/>
</dbReference>
<dbReference type="EMBL" id="FUZP01000001">
    <property type="protein sequence ID" value="SKC36827.1"/>
    <property type="molecule type" value="Genomic_DNA"/>
</dbReference>
<reference evidence="5 6" key="1">
    <citation type="submission" date="2017-02" db="EMBL/GenBank/DDBJ databases">
        <authorList>
            <person name="Peterson S.W."/>
        </authorList>
    </citation>
    <scope>NUCLEOTIDE SEQUENCE [LARGE SCALE GENOMIC DNA]</scope>
    <source>
        <strain evidence="5 6">VKM Ac-2059</strain>
    </source>
</reference>
<dbReference type="PROSITE" id="PS50932">
    <property type="entry name" value="HTH_LACI_2"/>
    <property type="match status" value="1"/>
</dbReference>
<dbReference type="SUPFAM" id="SSF53822">
    <property type="entry name" value="Periplasmic binding protein-like I"/>
    <property type="match status" value="1"/>
</dbReference>
<organism evidence="5 6">
    <name type="scientific">Okibacterium fritillariae</name>
    <dbReference type="NCBI Taxonomy" id="123320"/>
    <lineage>
        <taxon>Bacteria</taxon>
        <taxon>Bacillati</taxon>
        <taxon>Actinomycetota</taxon>
        <taxon>Actinomycetes</taxon>
        <taxon>Micrococcales</taxon>
        <taxon>Microbacteriaceae</taxon>
        <taxon>Okibacterium</taxon>
    </lineage>
</organism>
<accession>A0A1T5ICG8</accession>
<evidence type="ECO:0000259" key="4">
    <source>
        <dbReference type="PROSITE" id="PS50932"/>
    </source>
</evidence>
<gene>
    <name evidence="5" type="ORF">SAMN06309945_0245</name>
</gene>
<evidence type="ECO:0000256" key="1">
    <source>
        <dbReference type="ARBA" id="ARBA00023015"/>
    </source>
</evidence>
<dbReference type="SMART" id="SM00354">
    <property type="entry name" value="HTH_LACI"/>
    <property type="match status" value="1"/>
</dbReference>
<keyword evidence="2" id="KW-0238">DNA-binding</keyword>
<protein>
    <submittedName>
        <fullName evidence="5">Transcriptional regulator, LacI family</fullName>
    </submittedName>
</protein>
<dbReference type="PANTHER" id="PTHR30146">
    <property type="entry name" value="LACI-RELATED TRANSCRIPTIONAL REPRESSOR"/>
    <property type="match status" value="1"/>
</dbReference>
<keyword evidence="6" id="KW-1185">Reference proteome</keyword>
<dbReference type="GO" id="GO:0003700">
    <property type="term" value="F:DNA-binding transcription factor activity"/>
    <property type="evidence" value="ECO:0007669"/>
    <property type="project" value="TreeGrafter"/>
</dbReference>
<dbReference type="PANTHER" id="PTHR30146:SF109">
    <property type="entry name" value="HTH-TYPE TRANSCRIPTIONAL REGULATOR GALS"/>
    <property type="match status" value="1"/>
</dbReference>
<name>A0A1T5ICG8_9MICO</name>
<sequence>MAQVGIRDVAEALGLSISTVSRAMSGHPEASPQTVARVREAASRLGYRPNQAGRALRRGSTGSVALFVPVDTARTSLGETFYFSLVGGLQDILNDSGLDVVMVPTRSGGDGLRQVRGMVERSIADAYVLTNTSWIDARVDYLQNAAVPFVTLGRTERRDHPAIDLDFAGVARQAVERLAGEGRRHLALASDDRDITGTNIFIEAWHDAVRAAGLAESTVIRVRDSAAGGNELASRLLAGQGERPDGLMLLQETLALGLYPELERARVTIGSELAVIGFRDNPVCSMLQPHLSTFHLDLHALGTRLGQLVIEAASGAPASPAEEVWPLTFAEEPAGATSSTTSRATS</sequence>
<dbReference type="InterPro" id="IPR000843">
    <property type="entry name" value="HTH_LacI"/>
</dbReference>
<evidence type="ECO:0000256" key="3">
    <source>
        <dbReference type="ARBA" id="ARBA00023163"/>
    </source>
</evidence>
<dbReference type="SUPFAM" id="SSF47413">
    <property type="entry name" value="lambda repressor-like DNA-binding domains"/>
    <property type="match status" value="1"/>
</dbReference>
<dbReference type="InterPro" id="IPR010982">
    <property type="entry name" value="Lambda_DNA-bd_dom_sf"/>
</dbReference>
<keyword evidence="3" id="KW-0804">Transcription</keyword>
<evidence type="ECO:0000256" key="2">
    <source>
        <dbReference type="ARBA" id="ARBA00023125"/>
    </source>
</evidence>
<dbReference type="Gene3D" id="1.10.260.40">
    <property type="entry name" value="lambda repressor-like DNA-binding domains"/>
    <property type="match status" value="1"/>
</dbReference>
<dbReference type="Pfam" id="PF00356">
    <property type="entry name" value="LacI"/>
    <property type="match status" value="1"/>
</dbReference>
<keyword evidence="1" id="KW-0805">Transcription regulation</keyword>
<proteinExistence type="predicted"/>
<dbReference type="Proteomes" id="UP000190857">
    <property type="component" value="Unassembled WGS sequence"/>
</dbReference>
<feature type="domain" description="HTH lacI-type" evidence="4">
    <location>
        <begin position="4"/>
        <end position="58"/>
    </location>
</feature>
<dbReference type="GO" id="GO:0000976">
    <property type="term" value="F:transcription cis-regulatory region binding"/>
    <property type="evidence" value="ECO:0007669"/>
    <property type="project" value="TreeGrafter"/>
</dbReference>
<evidence type="ECO:0000313" key="6">
    <source>
        <dbReference type="Proteomes" id="UP000190857"/>
    </source>
</evidence>
<dbReference type="CDD" id="cd01392">
    <property type="entry name" value="HTH_LacI"/>
    <property type="match status" value="1"/>
</dbReference>
<dbReference type="Pfam" id="PF13377">
    <property type="entry name" value="Peripla_BP_3"/>
    <property type="match status" value="1"/>
</dbReference>
<dbReference type="Gene3D" id="3.40.50.2300">
    <property type="match status" value="2"/>
</dbReference>